<dbReference type="InterPro" id="IPR016181">
    <property type="entry name" value="Acyl_CoA_acyltransferase"/>
</dbReference>
<comment type="caution">
    <text evidence="2">The sequence shown here is derived from an EMBL/GenBank/DDBJ whole genome shotgun (WGS) entry which is preliminary data.</text>
</comment>
<dbReference type="STRING" id="1408163.A0A0F4Z5S4"/>
<dbReference type="InterPro" id="IPR053013">
    <property type="entry name" value="LAT"/>
</dbReference>
<dbReference type="InterPro" id="IPR000182">
    <property type="entry name" value="GNAT_dom"/>
</dbReference>
<dbReference type="RefSeq" id="XP_013332277.1">
    <property type="nucleotide sequence ID" value="XM_013476823.1"/>
</dbReference>
<evidence type="ECO:0000259" key="1">
    <source>
        <dbReference type="PROSITE" id="PS51186"/>
    </source>
</evidence>
<dbReference type="OrthoDB" id="2020070at2759"/>
<dbReference type="AlphaFoldDB" id="A0A0F4Z5S4"/>
<dbReference type="PANTHER" id="PTHR34815:SF4">
    <property type="entry name" value="N-ACETYLTRANSFERASE DOMAIN-CONTAINING PROTEIN"/>
    <property type="match status" value="1"/>
</dbReference>
<name>A0A0F4Z5S4_RASE3</name>
<proteinExistence type="predicted"/>
<dbReference type="Proteomes" id="UP000053958">
    <property type="component" value="Unassembled WGS sequence"/>
</dbReference>
<accession>A0A0F4Z5S4</accession>
<feature type="domain" description="N-acetyltransferase" evidence="1">
    <location>
        <begin position="250"/>
        <end position="436"/>
    </location>
</feature>
<dbReference type="InterPro" id="IPR055100">
    <property type="entry name" value="GNAT_LYC1-like"/>
</dbReference>
<dbReference type="Pfam" id="PF22998">
    <property type="entry name" value="GNAT_LYC1-like"/>
    <property type="match status" value="1"/>
</dbReference>
<dbReference type="GeneID" id="25312360"/>
<dbReference type="GO" id="GO:0016747">
    <property type="term" value="F:acyltransferase activity, transferring groups other than amino-acyl groups"/>
    <property type="evidence" value="ECO:0007669"/>
    <property type="project" value="InterPro"/>
</dbReference>
<gene>
    <name evidence="2" type="ORF">T310_0305</name>
</gene>
<reference evidence="2 3" key="1">
    <citation type="submission" date="2015-04" db="EMBL/GenBank/DDBJ databases">
        <authorList>
            <person name="Heijne W.H."/>
            <person name="Fedorova N.D."/>
            <person name="Nierman W.C."/>
            <person name="Vollebregt A.W."/>
            <person name="Zhao Z."/>
            <person name="Wu L."/>
            <person name="Kumar M."/>
            <person name="Stam H."/>
            <person name="van den Berg M.A."/>
            <person name="Pel H.J."/>
        </authorList>
    </citation>
    <scope>NUCLEOTIDE SEQUENCE [LARGE SCALE GENOMIC DNA]</scope>
    <source>
        <strain evidence="2 3">CBS 393.64</strain>
    </source>
</reference>
<dbReference type="CDD" id="cd04301">
    <property type="entry name" value="NAT_SF"/>
    <property type="match status" value="1"/>
</dbReference>
<dbReference type="PANTHER" id="PTHR34815">
    <property type="entry name" value="LYSINE ACETYLTRANSFERASE"/>
    <property type="match status" value="1"/>
</dbReference>
<evidence type="ECO:0000313" key="2">
    <source>
        <dbReference type="EMBL" id="KKA25665.1"/>
    </source>
</evidence>
<dbReference type="SUPFAM" id="SSF55729">
    <property type="entry name" value="Acyl-CoA N-acyltransferases (Nat)"/>
    <property type="match status" value="1"/>
</dbReference>
<dbReference type="EMBL" id="LASV01000015">
    <property type="protein sequence ID" value="KKA25665.1"/>
    <property type="molecule type" value="Genomic_DNA"/>
</dbReference>
<organism evidence="2 3">
    <name type="scientific">Rasamsonia emersonii (strain ATCC 16479 / CBS 393.64 / IMI 116815)</name>
    <dbReference type="NCBI Taxonomy" id="1408163"/>
    <lineage>
        <taxon>Eukaryota</taxon>
        <taxon>Fungi</taxon>
        <taxon>Dikarya</taxon>
        <taxon>Ascomycota</taxon>
        <taxon>Pezizomycotina</taxon>
        <taxon>Eurotiomycetes</taxon>
        <taxon>Eurotiomycetidae</taxon>
        <taxon>Eurotiales</taxon>
        <taxon>Trichocomaceae</taxon>
        <taxon>Rasamsonia</taxon>
    </lineage>
</organism>
<keyword evidence="3" id="KW-1185">Reference proteome</keyword>
<evidence type="ECO:0000313" key="3">
    <source>
        <dbReference type="Proteomes" id="UP000053958"/>
    </source>
</evidence>
<dbReference type="PROSITE" id="PS51186">
    <property type="entry name" value="GNAT"/>
    <property type="match status" value="1"/>
</dbReference>
<sequence>MSRILPHNSSSRWSCEDSGKVKVGAASNSSIPKEINKVKTTQLTCSVEYFIRSALAAQYMQACQQLSGGCDIDAVYVSSSSREGVLTNETAEGQLSVSLSFLSDKNNLEYVSTGLNYAGEIYQTHGGNALMYPVSVRVRSAPYGVLRTKNYLSGSVAYPVSSKFLFIGRLFLLALHTAANSLDTTILIFIWDHSILEERCHVPGPATAYKYVIVTWTAPPSAARPHPGGSPTALQFQTGDTLPHGDSPNLELVPATPEERLEVLRLNSAAWKGPLSVEKYIEREDHLSKQNLTRDGGLTIWILVDPRQQPGNRTILSSCETLRKPAFLAYDGKVEDIICHGIGSVFVRPEFRGRGYAGRMMHELGKKLDTWQAEKLPRKRGVFSVLFSDVGKKFYFRYGWKPFPSSHITLPPITMEEYKKPIASAGADIPEARPLTAEDVRQFMCSDAVIGKERELLRAASEKSPGAKVGISPDYDHMLWHWAREEFYEENNVFSKKSPVVKGAGVDSRNVYCAWTKTLGETPKSHALYILRWVYDEPTTTSQEQATIEAMAAVLRRAQLEAHETNMSRVEFWNPTPLMVKAAQMLNPSASVVHREESSITSLKWNGAEQGLGNDVEWFWNEKYSWC</sequence>
<dbReference type="Gene3D" id="3.40.630.30">
    <property type="match status" value="1"/>
</dbReference>
<protein>
    <recommendedName>
        <fullName evidence="1">N-acetyltransferase domain-containing protein</fullName>
    </recommendedName>
</protein>